<sequence length="342" mass="36175">MAGGLAALLDDVAVIAKLTSSAAGKAAGVVVDDTAVTPRYVHGFSPARELPIIWKIAVGSLRNKLIFILPVALLLSQFVPWLLTPILMLGGTYLCFEGAEKIWEAVSGHGKGEDAQPVIELGPEHEKKMVRGAITTDFILSAEIMVISLNQVANQPFWPRAITLVIVAIFITALVYGVVALIVKMDDIGLHLTERESPGAQRMGRFLVAAMPKVLSFLSTVGIAAMLWVGGHILLVGAKDLGWKTPYNLVHHLEEPVAYVAVLGPFLGWLVNTICSAIIGLLVGAVVVLVMHLLPFGKKGHGKEHGAEHEVGHGDGTGHGDARAADRPTGSHPADGGDAQGH</sequence>
<dbReference type="PANTHER" id="PTHR30503">
    <property type="entry name" value="INNER MEMBRANE PROTEIN YEDI"/>
    <property type="match status" value="1"/>
</dbReference>
<keyword evidence="2" id="KW-0812">Transmembrane</keyword>
<keyword evidence="4" id="KW-1185">Reference proteome</keyword>
<evidence type="ECO:0000313" key="3">
    <source>
        <dbReference type="EMBL" id="OYO25146.1"/>
    </source>
</evidence>
<feature type="transmembrane region" description="Helical" evidence="2">
    <location>
        <begin position="204"/>
        <end position="229"/>
    </location>
</feature>
<evidence type="ECO:0000313" key="4">
    <source>
        <dbReference type="Proteomes" id="UP000216311"/>
    </source>
</evidence>
<dbReference type="Pfam" id="PF05661">
    <property type="entry name" value="DUF808"/>
    <property type="match status" value="1"/>
</dbReference>
<comment type="caution">
    <text evidence="3">The sequence shown here is derived from an EMBL/GenBank/DDBJ whole genome shotgun (WGS) entry which is preliminary data.</text>
</comment>
<dbReference type="PIRSF" id="PIRSF016660">
    <property type="entry name" value="YedI"/>
    <property type="match status" value="1"/>
</dbReference>
<dbReference type="EMBL" id="NMVQ01000001">
    <property type="protein sequence ID" value="OYO25146.1"/>
    <property type="molecule type" value="Genomic_DNA"/>
</dbReference>
<feature type="transmembrane region" description="Helical" evidence="2">
    <location>
        <begin position="65"/>
        <end position="83"/>
    </location>
</feature>
<keyword evidence="2" id="KW-0472">Membrane</keyword>
<dbReference type="Proteomes" id="UP000216311">
    <property type="component" value="Unassembled WGS sequence"/>
</dbReference>
<feature type="transmembrane region" description="Helical" evidence="2">
    <location>
        <begin position="266"/>
        <end position="294"/>
    </location>
</feature>
<evidence type="ECO:0000256" key="2">
    <source>
        <dbReference type="SAM" id="Phobius"/>
    </source>
</evidence>
<gene>
    <name evidence="3" type="ORF">CGZ93_01425</name>
</gene>
<feature type="compositionally biased region" description="Basic and acidic residues" evidence="1">
    <location>
        <begin position="303"/>
        <end position="326"/>
    </location>
</feature>
<organism evidence="3 4">
    <name type="scientific">Enemella dayhoffiae</name>
    <dbReference type="NCBI Taxonomy" id="2016507"/>
    <lineage>
        <taxon>Bacteria</taxon>
        <taxon>Bacillati</taxon>
        <taxon>Actinomycetota</taxon>
        <taxon>Actinomycetes</taxon>
        <taxon>Propionibacteriales</taxon>
        <taxon>Propionibacteriaceae</taxon>
        <taxon>Enemella</taxon>
    </lineage>
</organism>
<feature type="transmembrane region" description="Helical" evidence="2">
    <location>
        <begin position="161"/>
        <end position="183"/>
    </location>
</feature>
<dbReference type="PANTHER" id="PTHR30503:SF3">
    <property type="entry name" value="INNER MEMBRANE PROTEIN YEDI"/>
    <property type="match status" value="1"/>
</dbReference>
<protein>
    <submittedName>
        <fullName evidence="3">ABC transporter</fullName>
    </submittedName>
</protein>
<feature type="region of interest" description="Disordered" evidence="1">
    <location>
        <begin position="302"/>
        <end position="342"/>
    </location>
</feature>
<accession>A0A255HCT8</accession>
<dbReference type="GO" id="GO:0005886">
    <property type="term" value="C:plasma membrane"/>
    <property type="evidence" value="ECO:0007669"/>
    <property type="project" value="TreeGrafter"/>
</dbReference>
<dbReference type="OrthoDB" id="9814178at2"/>
<evidence type="ECO:0000256" key="1">
    <source>
        <dbReference type="SAM" id="MobiDB-lite"/>
    </source>
</evidence>
<name>A0A255HCT8_9ACTN</name>
<dbReference type="InterPro" id="IPR008526">
    <property type="entry name" value="YedI"/>
</dbReference>
<dbReference type="RefSeq" id="WP_094362353.1">
    <property type="nucleotide sequence ID" value="NZ_NMVQ01000001.1"/>
</dbReference>
<proteinExistence type="predicted"/>
<dbReference type="AlphaFoldDB" id="A0A255HCT8"/>
<reference evidence="3 4" key="1">
    <citation type="submission" date="2017-07" db="EMBL/GenBank/DDBJ databases">
        <title>Draft whole genome sequences of clinical Proprionibacteriaceae strains.</title>
        <authorList>
            <person name="Bernier A.-M."/>
            <person name="Bernard K."/>
            <person name="Domingo M.-C."/>
        </authorList>
    </citation>
    <scope>NUCLEOTIDE SEQUENCE [LARGE SCALE GENOMIC DNA]</scope>
    <source>
        <strain evidence="3 4">NML 130396</strain>
    </source>
</reference>
<keyword evidence="2" id="KW-1133">Transmembrane helix</keyword>